<feature type="compositionally biased region" description="Basic and acidic residues" evidence="2">
    <location>
        <begin position="384"/>
        <end position="398"/>
    </location>
</feature>
<dbReference type="Proteomes" id="UP000245207">
    <property type="component" value="Unassembled WGS sequence"/>
</dbReference>
<dbReference type="STRING" id="35608.A0A2U1NYN5"/>
<keyword evidence="4" id="KW-0548">Nucleotidyltransferase</keyword>
<dbReference type="PANTHER" id="PTHR36617">
    <property type="entry name" value="PROTEIN, PUTATIVE-RELATED"/>
    <property type="match status" value="1"/>
</dbReference>
<feature type="region of interest" description="Disordered" evidence="2">
    <location>
        <begin position="472"/>
        <end position="512"/>
    </location>
</feature>
<dbReference type="Gene3D" id="3.60.10.10">
    <property type="entry name" value="Endonuclease/exonuclease/phosphatase"/>
    <property type="match status" value="1"/>
</dbReference>
<keyword evidence="4" id="KW-0808">Transferase</keyword>
<keyword evidence="5" id="KW-1185">Reference proteome</keyword>
<feature type="compositionally biased region" description="Acidic residues" evidence="2">
    <location>
        <begin position="360"/>
        <end position="376"/>
    </location>
</feature>
<dbReference type="Gene3D" id="3.30.70.330">
    <property type="match status" value="1"/>
</dbReference>
<accession>A0A2U1NYN5</accession>
<keyword evidence="1" id="KW-0694">RNA-binding</keyword>
<sequence length="918" mass="106077">MASGDGEWIKVQRRRQENKGSKQEKHAWNTDFVRVIKQKTITFFFTRFPDSWGQKELWALFKRYGTMADVYMAAKRTKFGSRFGFVRFLKVGDMGELERKLEEIPIGNSKMLVNVAKYDKMGQKTSNTDNGNEQQKEWKWAFKQKNTNAIDNEWRWTFRKCKEDEQKNKFKEEDIIEVQANHTHMDRLKRCWVGKARNLHVLRNVWTLFKQEGLGGCIIHYIGGLYILCEWKSQELAKECMEKNKVNLSNWLIDTAMWDENIQQPGRLTWLEVEGLPALIWDENVAHKVGNQFGEVLEIDDMAFENTSMNSVGVLILTFNMEEITRCIPVRLNGRIYHIRAVEDHNRSFLLNSPKEVVEEDSSACCDDDDSDDVSETEFGQNGEDERSKSKFYPREDEGIGGTNDSTSYVALTFEMVAEEVNDCGSNNKDVTFSNFEKENNVGKSKSYNDNIEGSILFDNEAQSRIIENEQPIKQGVNYEPNSSNLEAQPNKSKLHNSQGSQTSLNQSKMGPSKYHAGKMSFHLMSVGNKEEIGRKLGLVYEVEQRSDDNGRKILSFNCCGMGAESKQNHVRDLIKTERPCVFGIQETKMETIDYVKVMSLWGNYNVDYLVWSAIGSSGGTLLIWDSLIFSKEEVIPGSHFTGVIGPLEIRFPRLYALETCKTCSVADRWVSENGVWHNKWSWRRQPNGRATDELSGLSSLISGLVLNFSRDDEWTWSLEASGGFSVQSLRKLIQKKMFAIEDSSLSFRWNSWAPRKINICAWRVSLNRLPTKDNLMRRGIALSSSVCLFCGKEEESRDHCFLLCPIIKIIWKKVWSWWKSPSLFCPSLDDILKGNFEFLDNKLMSKLLHAVCLSLLWHIRRWRNKILHAQTESEETSIRHEDIFPSLQRMSFIWTSNRAPINRFVWDNWIQSPGVLI</sequence>
<dbReference type="EMBL" id="PKPP01001963">
    <property type="protein sequence ID" value="PWA78604.1"/>
    <property type="molecule type" value="Genomic_DNA"/>
</dbReference>
<dbReference type="InterPro" id="IPR012677">
    <property type="entry name" value="Nucleotide-bd_a/b_plait_sf"/>
</dbReference>
<dbReference type="CDD" id="cd00590">
    <property type="entry name" value="RRM_SF"/>
    <property type="match status" value="1"/>
</dbReference>
<dbReference type="InterPro" id="IPR036691">
    <property type="entry name" value="Endo/exonu/phosph_ase_sf"/>
</dbReference>
<reference evidence="4 5" key="1">
    <citation type="journal article" date="2018" name="Mol. Plant">
        <title>The genome of Artemisia annua provides insight into the evolution of Asteraceae family and artemisinin biosynthesis.</title>
        <authorList>
            <person name="Shen Q."/>
            <person name="Zhang L."/>
            <person name="Liao Z."/>
            <person name="Wang S."/>
            <person name="Yan T."/>
            <person name="Shi P."/>
            <person name="Liu M."/>
            <person name="Fu X."/>
            <person name="Pan Q."/>
            <person name="Wang Y."/>
            <person name="Lv Z."/>
            <person name="Lu X."/>
            <person name="Zhang F."/>
            <person name="Jiang W."/>
            <person name="Ma Y."/>
            <person name="Chen M."/>
            <person name="Hao X."/>
            <person name="Li L."/>
            <person name="Tang Y."/>
            <person name="Lv G."/>
            <person name="Zhou Y."/>
            <person name="Sun X."/>
            <person name="Brodelius P.E."/>
            <person name="Rose J.K.C."/>
            <person name="Tang K."/>
        </authorList>
    </citation>
    <scope>NUCLEOTIDE SEQUENCE [LARGE SCALE GENOMIC DNA]</scope>
    <source>
        <strain evidence="5">cv. Huhao1</strain>
        <tissue evidence="4">Leaf</tissue>
    </source>
</reference>
<dbReference type="Pfam" id="PF00076">
    <property type="entry name" value="RRM_1"/>
    <property type="match status" value="1"/>
</dbReference>
<evidence type="ECO:0000313" key="5">
    <source>
        <dbReference type="Proteomes" id="UP000245207"/>
    </source>
</evidence>
<dbReference type="OrthoDB" id="691957at2759"/>
<keyword evidence="4" id="KW-0695">RNA-directed DNA polymerase</keyword>
<dbReference type="GO" id="GO:0003964">
    <property type="term" value="F:RNA-directed DNA polymerase activity"/>
    <property type="evidence" value="ECO:0007669"/>
    <property type="project" value="UniProtKB-KW"/>
</dbReference>
<evidence type="ECO:0000259" key="3">
    <source>
        <dbReference type="PROSITE" id="PS50102"/>
    </source>
</evidence>
<feature type="domain" description="RRM" evidence="3">
    <location>
        <begin position="41"/>
        <end position="118"/>
    </location>
</feature>
<evidence type="ECO:0000256" key="2">
    <source>
        <dbReference type="SAM" id="MobiDB-lite"/>
    </source>
</evidence>
<dbReference type="InterPro" id="IPR035979">
    <property type="entry name" value="RBD_domain_sf"/>
</dbReference>
<dbReference type="SUPFAM" id="SSF54928">
    <property type="entry name" value="RNA-binding domain, RBD"/>
    <property type="match status" value="1"/>
</dbReference>
<organism evidence="4 5">
    <name type="scientific">Artemisia annua</name>
    <name type="common">Sweet wormwood</name>
    <dbReference type="NCBI Taxonomy" id="35608"/>
    <lineage>
        <taxon>Eukaryota</taxon>
        <taxon>Viridiplantae</taxon>
        <taxon>Streptophyta</taxon>
        <taxon>Embryophyta</taxon>
        <taxon>Tracheophyta</taxon>
        <taxon>Spermatophyta</taxon>
        <taxon>Magnoliopsida</taxon>
        <taxon>eudicotyledons</taxon>
        <taxon>Gunneridae</taxon>
        <taxon>Pentapetalae</taxon>
        <taxon>asterids</taxon>
        <taxon>campanulids</taxon>
        <taxon>Asterales</taxon>
        <taxon>Asteraceae</taxon>
        <taxon>Asteroideae</taxon>
        <taxon>Anthemideae</taxon>
        <taxon>Artemisiinae</taxon>
        <taxon>Artemisia</taxon>
    </lineage>
</organism>
<dbReference type="InterPro" id="IPR026960">
    <property type="entry name" value="RVT-Znf"/>
</dbReference>
<evidence type="ECO:0000313" key="4">
    <source>
        <dbReference type="EMBL" id="PWA78604.1"/>
    </source>
</evidence>
<feature type="compositionally biased region" description="Polar residues" evidence="2">
    <location>
        <begin position="480"/>
        <end position="510"/>
    </location>
</feature>
<dbReference type="Pfam" id="PF13966">
    <property type="entry name" value="zf-RVT"/>
    <property type="match status" value="1"/>
</dbReference>
<name>A0A2U1NYN5_ARTAN</name>
<gene>
    <name evidence="4" type="ORF">CTI12_AA213040</name>
</gene>
<dbReference type="PANTHER" id="PTHR36617:SF15">
    <property type="entry name" value="REVERSE TRANSCRIPTASE ZINC-BINDING DOMAIN-CONTAINING PROTEIN"/>
    <property type="match status" value="1"/>
</dbReference>
<protein>
    <submittedName>
        <fullName evidence="4">RNA-directed DNA polymerase, eukaryota, Reverse transcriptase zinc-binding domain protein</fullName>
    </submittedName>
</protein>
<dbReference type="AlphaFoldDB" id="A0A2U1NYN5"/>
<evidence type="ECO:0000256" key="1">
    <source>
        <dbReference type="PROSITE-ProRule" id="PRU00176"/>
    </source>
</evidence>
<dbReference type="GO" id="GO:0003723">
    <property type="term" value="F:RNA binding"/>
    <property type="evidence" value="ECO:0007669"/>
    <property type="project" value="UniProtKB-UniRule"/>
</dbReference>
<dbReference type="SMART" id="SM00360">
    <property type="entry name" value="RRM"/>
    <property type="match status" value="1"/>
</dbReference>
<dbReference type="PROSITE" id="PS50102">
    <property type="entry name" value="RRM"/>
    <property type="match status" value="1"/>
</dbReference>
<feature type="region of interest" description="Disordered" evidence="2">
    <location>
        <begin position="360"/>
        <end position="404"/>
    </location>
</feature>
<dbReference type="SUPFAM" id="SSF56219">
    <property type="entry name" value="DNase I-like"/>
    <property type="match status" value="1"/>
</dbReference>
<proteinExistence type="predicted"/>
<dbReference type="InterPro" id="IPR000504">
    <property type="entry name" value="RRM_dom"/>
</dbReference>
<comment type="caution">
    <text evidence="4">The sequence shown here is derived from an EMBL/GenBank/DDBJ whole genome shotgun (WGS) entry which is preliminary data.</text>
</comment>